<gene>
    <name evidence="3" type="ORF">BT63DRAFT_465273</name>
</gene>
<keyword evidence="4" id="KW-1185">Reference proteome</keyword>
<feature type="coiled-coil region" evidence="1">
    <location>
        <begin position="201"/>
        <end position="232"/>
    </location>
</feature>
<accession>A0A6A6TWA8</accession>
<reference evidence="3" key="1">
    <citation type="journal article" date="2020" name="Stud. Mycol.">
        <title>101 Dothideomycetes genomes: a test case for predicting lifestyles and emergence of pathogens.</title>
        <authorList>
            <person name="Haridas S."/>
            <person name="Albert R."/>
            <person name="Binder M."/>
            <person name="Bloem J."/>
            <person name="Labutti K."/>
            <person name="Salamov A."/>
            <person name="Andreopoulos B."/>
            <person name="Baker S."/>
            <person name="Barry K."/>
            <person name="Bills G."/>
            <person name="Bluhm B."/>
            <person name="Cannon C."/>
            <person name="Castanera R."/>
            <person name="Culley D."/>
            <person name="Daum C."/>
            <person name="Ezra D."/>
            <person name="Gonzalez J."/>
            <person name="Henrissat B."/>
            <person name="Kuo A."/>
            <person name="Liang C."/>
            <person name="Lipzen A."/>
            <person name="Lutzoni F."/>
            <person name="Magnuson J."/>
            <person name="Mondo S."/>
            <person name="Nolan M."/>
            <person name="Ohm R."/>
            <person name="Pangilinan J."/>
            <person name="Park H.-J."/>
            <person name="Ramirez L."/>
            <person name="Alfaro M."/>
            <person name="Sun H."/>
            <person name="Tritt A."/>
            <person name="Yoshinaga Y."/>
            <person name="Zwiers L.-H."/>
            <person name="Turgeon B."/>
            <person name="Goodwin S."/>
            <person name="Spatafora J."/>
            <person name="Crous P."/>
            <person name="Grigoriev I."/>
        </authorList>
    </citation>
    <scope>NUCLEOTIDE SEQUENCE</scope>
    <source>
        <strain evidence="3">CBS 115976</strain>
    </source>
</reference>
<feature type="compositionally biased region" description="Acidic residues" evidence="2">
    <location>
        <begin position="406"/>
        <end position="435"/>
    </location>
</feature>
<feature type="region of interest" description="Disordered" evidence="2">
    <location>
        <begin position="1"/>
        <end position="27"/>
    </location>
</feature>
<dbReference type="AlphaFoldDB" id="A0A6A6TWA8"/>
<evidence type="ECO:0000256" key="1">
    <source>
        <dbReference type="SAM" id="Coils"/>
    </source>
</evidence>
<feature type="compositionally biased region" description="Polar residues" evidence="2">
    <location>
        <begin position="363"/>
        <end position="373"/>
    </location>
</feature>
<protein>
    <submittedName>
        <fullName evidence="3">Uncharacterized protein</fullName>
    </submittedName>
</protein>
<name>A0A6A6TWA8_9PEZI</name>
<dbReference type="EMBL" id="MU004244">
    <property type="protein sequence ID" value="KAF2663621.1"/>
    <property type="molecule type" value="Genomic_DNA"/>
</dbReference>
<proteinExistence type="predicted"/>
<keyword evidence="1" id="KW-0175">Coiled coil</keyword>
<organism evidence="3 4">
    <name type="scientific">Microthyrium microscopicum</name>
    <dbReference type="NCBI Taxonomy" id="703497"/>
    <lineage>
        <taxon>Eukaryota</taxon>
        <taxon>Fungi</taxon>
        <taxon>Dikarya</taxon>
        <taxon>Ascomycota</taxon>
        <taxon>Pezizomycotina</taxon>
        <taxon>Dothideomycetes</taxon>
        <taxon>Dothideomycetes incertae sedis</taxon>
        <taxon>Microthyriales</taxon>
        <taxon>Microthyriaceae</taxon>
        <taxon>Microthyrium</taxon>
    </lineage>
</organism>
<sequence length="435" mass="48317">MNRATANRAPAANLPTLPQNQSTATAQAPTVAVHSAASSNTRAILGYNRKGEPVYVPPTSVTQQINRRQPAPTAMVDMPNASNLPISHLPVLQLPNGDLQTFRCPVVSCRGNARRVPGTATTNDRLEFFKHAKGVQEHLWDSHGLHPTHADGQPLPKSHPKRKLYAWLRAKAGDIVIPAAQKGTLIAIEADSHITPVAEEERRLGREKIKAKKEAKRLEKLAQEARAKARQDWFHQQAIMHQHMFNRQLAYMRNQAYLQSQNYAQQQDHIQHYSNAPPGTGHAVGLNTMPQNRNLPQHFTMPPTQPARMASPNMQQGTMMGEGVHQGGVLNLQMHPYATYVAAQGSNLQGYTNAPIHPPVPASTGNANSTTLAQHRKHAREEEESYNDLENDVHGPWAKKVKQGDYDDSDDSDGSEDSKDYEDSEDYEDYDDHEN</sequence>
<evidence type="ECO:0000313" key="3">
    <source>
        <dbReference type="EMBL" id="KAF2663621.1"/>
    </source>
</evidence>
<feature type="region of interest" description="Disordered" evidence="2">
    <location>
        <begin position="352"/>
        <end position="435"/>
    </location>
</feature>
<feature type="compositionally biased region" description="Low complexity" evidence="2">
    <location>
        <begin position="1"/>
        <end position="18"/>
    </location>
</feature>
<evidence type="ECO:0000313" key="4">
    <source>
        <dbReference type="Proteomes" id="UP000799302"/>
    </source>
</evidence>
<evidence type="ECO:0000256" key="2">
    <source>
        <dbReference type="SAM" id="MobiDB-lite"/>
    </source>
</evidence>
<dbReference type="Proteomes" id="UP000799302">
    <property type="component" value="Unassembled WGS sequence"/>
</dbReference>